<reference evidence="4 5" key="1">
    <citation type="submission" date="2016-10" db="EMBL/GenBank/DDBJ databases">
        <authorList>
            <person name="de Groot N.N."/>
        </authorList>
    </citation>
    <scope>NUCLEOTIDE SEQUENCE [LARGE SCALE GENOMIC DNA]</scope>
    <source>
        <strain evidence="4 5">CGMCC 1.6762</strain>
    </source>
</reference>
<protein>
    <submittedName>
        <fullName evidence="4">Adenylyltransferase and sulfurtransferase</fullName>
    </submittedName>
    <submittedName>
        <fullName evidence="3">Thiazole biosynthesis adenylyltransferase ThiF</fullName>
    </submittedName>
</protein>
<comment type="similarity">
    <text evidence="1">Belongs to the HesA/MoeB/ThiF family.</text>
</comment>
<evidence type="ECO:0000256" key="1">
    <source>
        <dbReference type="ARBA" id="ARBA00009919"/>
    </source>
</evidence>
<dbReference type="GO" id="GO:0008641">
    <property type="term" value="F:ubiquitin-like modifier activating enzyme activity"/>
    <property type="evidence" value="ECO:0007669"/>
    <property type="project" value="InterPro"/>
</dbReference>
<dbReference type="AlphaFoldDB" id="A0A1G6XF25"/>
<dbReference type="InterPro" id="IPR035985">
    <property type="entry name" value="Ubiquitin-activating_enz"/>
</dbReference>
<evidence type="ECO:0000313" key="6">
    <source>
        <dbReference type="Proteomes" id="UP000272481"/>
    </source>
</evidence>
<feature type="domain" description="THIF-type NAD/FAD binding fold" evidence="2">
    <location>
        <begin position="5"/>
        <end position="240"/>
    </location>
</feature>
<organism evidence="4 5">
    <name type="scientific">Bhargavaea beijingensis</name>
    <dbReference type="NCBI Taxonomy" id="426756"/>
    <lineage>
        <taxon>Bacteria</taxon>
        <taxon>Bacillati</taxon>
        <taxon>Bacillota</taxon>
        <taxon>Bacilli</taxon>
        <taxon>Bacillales</taxon>
        <taxon>Caryophanaceae</taxon>
        <taxon>Bhargavaea</taxon>
    </lineage>
</organism>
<keyword evidence="6" id="KW-1185">Reference proteome</keyword>
<keyword evidence="4" id="KW-0808">Transferase</keyword>
<dbReference type="CDD" id="cd00757">
    <property type="entry name" value="ThiF_MoeB_HesA_family"/>
    <property type="match status" value="1"/>
</dbReference>
<dbReference type="OrthoDB" id="9804286at2"/>
<keyword evidence="4" id="KW-0548">Nucleotidyltransferase</keyword>
<accession>A0A1G6XF25</accession>
<sequence length="339" mass="36660">MDGRYSRQTLFGPIGESGQERMASAKVTVIGCGALGTAIAETLVRAGIGELILVDRDYVELSNLQRQTLFTEADAADMLPKVIAAKKHLTEIRSGAAIRTYLVNADGSLMETLASESDLIMDATDNFETRLLINDAAHKHGIPWIHGACVRGSGTVYPFIPGRGACYRCLLPMMPATGATCDTAGIIPPAVSATAAIQCAEAMKWLTGNAAALRTKVHHFDLWEGTHLDIGVSRIRDPECATCGKSPAFPELGPRRAGDAAVLCGRDAVQILPGPERAVSPDIGEEIGRRLDPDARRTPYFTEFRAFGRRFVLFRDGRLLIHGARTADEGRTLYHRLFG</sequence>
<dbReference type="PANTHER" id="PTHR10953">
    <property type="entry name" value="UBIQUITIN-ACTIVATING ENZYME E1"/>
    <property type="match status" value="1"/>
</dbReference>
<dbReference type="RefSeq" id="WP_092092616.1">
    <property type="nucleotide sequence ID" value="NZ_FNAR01000001.1"/>
</dbReference>
<dbReference type="GO" id="GO:0016779">
    <property type="term" value="F:nucleotidyltransferase activity"/>
    <property type="evidence" value="ECO:0007669"/>
    <property type="project" value="UniProtKB-KW"/>
</dbReference>
<dbReference type="Proteomes" id="UP000198823">
    <property type="component" value="Unassembled WGS sequence"/>
</dbReference>
<dbReference type="PANTHER" id="PTHR10953:SF102">
    <property type="entry name" value="ADENYLYLTRANSFERASE AND SULFURTRANSFERASE MOCS3"/>
    <property type="match status" value="1"/>
</dbReference>
<dbReference type="Proteomes" id="UP000272481">
    <property type="component" value="Unassembled WGS sequence"/>
</dbReference>
<dbReference type="Pfam" id="PF00899">
    <property type="entry name" value="ThiF"/>
    <property type="match status" value="1"/>
</dbReference>
<dbReference type="SUPFAM" id="SSF69572">
    <property type="entry name" value="Activating enzymes of the ubiquitin-like proteins"/>
    <property type="match status" value="1"/>
</dbReference>
<dbReference type="FunFam" id="3.40.50.720:FF:000080">
    <property type="entry name" value="Thiazole biosynthesis adenylyltransferase ThiF"/>
    <property type="match status" value="1"/>
</dbReference>
<evidence type="ECO:0000313" key="4">
    <source>
        <dbReference type="EMBL" id="SDD75947.1"/>
    </source>
</evidence>
<dbReference type="GO" id="GO:0004792">
    <property type="term" value="F:thiosulfate-cyanide sulfurtransferase activity"/>
    <property type="evidence" value="ECO:0007669"/>
    <property type="project" value="TreeGrafter"/>
</dbReference>
<dbReference type="STRING" id="426756.SAMN04488126_10110"/>
<name>A0A1G6XF25_9BACL</name>
<evidence type="ECO:0000313" key="5">
    <source>
        <dbReference type="Proteomes" id="UP000198823"/>
    </source>
</evidence>
<dbReference type="EMBL" id="FNAR01000001">
    <property type="protein sequence ID" value="SDD75947.1"/>
    <property type="molecule type" value="Genomic_DNA"/>
</dbReference>
<dbReference type="InterPro" id="IPR045886">
    <property type="entry name" value="ThiF/MoeB/HesA"/>
</dbReference>
<dbReference type="GO" id="GO:0008146">
    <property type="term" value="F:sulfotransferase activity"/>
    <property type="evidence" value="ECO:0007669"/>
    <property type="project" value="TreeGrafter"/>
</dbReference>
<gene>
    <name evidence="3" type="ORF">EJA12_05315</name>
    <name evidence="4" type="ORF">SAMN04488126_10110</name>
</gene>
<proteinExistence type="inferred from homology"/>
<reference evidence="3 6" key="2">
    <citation type="submission" date="2018-12" db="EMBL/GenBank/DDBJ databases">
        <title>Comparitive functional genomics of dry heat resistant strains isolated from the viking spacecraft.</title>
        <authorList>
            <person name="Seuylemezian A."/>
            <person name="Vaishampayan P."/>
        </authorList>
    </citation>
    <scope>NUCLEOTIDE SEQUENCE [LARGE SCALE GENOMIC DNA]</scope>
    <source>
        <strain evidence="3 6">M6-11</strain>
    </source>
</reference>
<dbReference type="Gene3D" id="3.40.50.720">
    <property type="entry name" value="NAD(P)-binding Rossmann-like Domain"/>
    <property type="match status" value="1"/>
</dbReference>
<evidence type="ECO:0000313" key="3">
    <source>
        <dbReference type="EMBL" id="RSK34352.1"/>
    </source>
</evidence>
<dbReference type="EMBL" id="RWGW01000007">
    <property type="protein sequence ID" value="RSK34352.1"/>
    <property type="molecule type" value="Genomic_DNA"/>
</dbReference>
<dbReference type="InterPro" id="IPR000594">
    <property type="entry name" value="ThiF_NAD_FAD-bd"/>
</dbReference>
<evidence type="ECO:0000259" key="2">
    <source>
        <dbReference type="Pfam" id="PF00899"/>
    </source>
</evidence>
<dbReference type="GO" id="GO:0005829">
    <property type="term" value="C:cytosol"/>
    <property type="evidence" value="ECO:0007669"/>
    <property type="project" value="TreeGrafter"/>
</dbReference>